<evidence type="ECO:0000313" key="1">
    <source>
        <dbReference type="EMBL" id="GGE33011.1"/>
    </source>
</evidence>
<dbReference type="Proteomes" id="UP000612855">
    <property type="component" value="Unassembled WGS sequence"/>
</dbReference>
<accession>A0A917A7B9</accession>
<protein>
    <submittedName>
        <fullName evidence="1">Uncharacterized protein</fullName>
    </submittedName>
</protein>
<organism evidence="1 2">
    <name type="scientific">Primorskyibacter flagellatus</name>
    <dbReference type="NCBI Taxonomy" id="1387277"/>
    <lineage>
        <taxon>Bacteria</taxon>
        <taxon>Pseudomonadati</taxon>
        <taxon>Pseudomonadota</taxon>
        <taxon>Alphaproteobacteria</taxon>
        <taxon>Rhodobacterales</taxon>
        <taxon>Roseobacteraceae</taxon>
        <taxon>Primorskyibacter</taxon>
    </lineage>
</organism>
<dbReference type="RefSeq" id="WP_188477654.1">
    <property type="nucleotide sequence ID" value="NZ_BMFJ01000001.1"/>
</dbReference>
<keyword evidence="2" id="KW-1185">Reference proteome</keyword>
<gene>
    <name evidence="1" type="ORF">GCM10011360_21140</name>
</gene>
<proteinExistence type="predicted"/>
<dbReference type="AlphaFoldDB" id="A0A917A7B9"/>
<comment type="caution">
    <text evidence="1">The sequence shown here is derived from an EMBL/GenBank/DDBJ whole genome shotgun (WGS) entry which is preliminary data.</text>
</comment>
<dbReference type="EMBL" id="BMFJ01000001">
    <property type="protein sequence ID" value="GGE33011.1"/>
    <property type="molecule type" value="Genomic_DNA"/>
</dbReference>
<name>A0A917A7B9_9RHOB</name>
<reference evidence="2" key="1">
    <citation type="journal article" date="2019" name="Int. J. Syst. Evol. Microbiol.">
        <title>The Global Catalogue of Microorganisms (GCM) 10K type strain sequencing project: providing services to taxonomists for standard genome sequencing and annotation.</title>
        <authorList>
            <consortium name="The Broad Institute Genomics Platform"/>
            <consortium name="The Broad Institute Genome Sequencing Center for Infectious Disease"/>
            <person name="Wu L."/>
            <person name="Ma J."/>
        </authorList>
    </citation>
    <scope>NUCLEOTIDE SEQUENCE [LARGE SCALE GENOMIC DNA]</scope>
    <source>
        <strain evidence="2">CGMCC 1.12664</strain>
    </source>
</reference>
<sequence>MQLSGTGLVALWGKLGGSGTTLAMGAAGTALWGSLAYFSMVGFSGSSGGTGAPLASNDLYYRMELPERVLLEGCKNNYGGSQCTDQAWAILAANADKARTPMPDSLAGALPVPLWNDLSVRHAATEPTCADALNKGLPEWVGAMAASSKGPHVAVLPARYTACQGIAAGIDPMREHRLFWYMDGDKVLAQVQCTVPGSYSDPYCQLTAYPENGAQVASFARLPAGNVEDIIAHAPEMLAALQYNLPKEIAALTDLDLLDGPFMVDRTAAAAARDLRESVK</sequence>
<evidence type="ECO:0000313" key="2">
    <source>
        <dbReference type="Proteomes" id="UP000612855"/>
    </source>
</evidence>